<dbReference type="RefSeq" id="YP_009799697.1">
    <property type="nucleotide sequence ID" value="NC_047945.1"/>
</dbReference>
<evidence type="ECO:0000256" key="2">
    <source>
        <dbReference type="SAM" id="Phobius"/>
    </source>
</evidence>
<proteinExistence type="predicted"/>
<keyword evidence="2" id="KW-0472">Membrane</keyword>
<dbReference type="Proteomes" id="UP000241797">
    <property type="component" value="Segment"/>
</dbReference>
<feature type="transmembrane region" description="Helical" evidence="2">
    <location>
        <begin position="88"/>
        <end position="105"/>
    </location>
</feature>
<dbReference type="KEGG" id="vg:54990186"/>
<dbReference type="EMBL" id="MH078572">
    <property type="protein sequence ID" value="AVP40430.1"/>
    <property type="molecule type" value="Genomic_DNA"/>
</dbReference>
<evidence type="ECO:0000256" key="1">
    <source>
        <dbReference type="SAM" id="Coils"/>
    </source>
</evidence>
<protein>
    <submittedName>
        <fullName evidence="3">Uncharacterized protein</fullName>
    </submittedName>
</protein>
<keyword evidence="4" id="KW-1185">Reference proteome</keyword>
<evidence type="ECO:0000313" key="3">
    <source>
        <dbReference type="EMBL" id="AVP40430.1"/>
    </source>
</evidence>
<dbReference type="GeneID" id="54990186"/>
<keyword evidence="2" id="KW-1133">Transmembrane helix</keyword>
<name>A0A2P1MXY3_9CAUD</name>
<reference evidence="3 4" key="1">
    <citation type="submission" date="2018-03" db="EMBL/GenBank/DDBJ databases">
        <title>Isolation, the biological characteristics and genomics of two new strains of lysate Staphylococcus aureus phage.</title>
        <authorList>
            <person name="Jin X."/>
            <person name="Zhang C."/>
        </authorList>
    </citation>
    <scope>NUCLEOTIDE SEQUENCE [LARGE SCALE GENOMIC DNA]</scope>
</reference>
<organism evidence="3 4">
    <name type="scientific">Staphylococcus phage phiSA_BS1</name>
    <dbReference type="NCBI Taxonomy" id="2126734"/>
    <lineage>
        <taxon>Viruses</taxon>
        <taxon>Duplodnaviria</taxon>
        <taxon>Heunggongvirae</taxon>
        <taxon>Uroviricota</taxon>
        <taxon>Caudoviricetes</taxon>
        <taxon>Herelleviridae</taxon>
        <taxon>Twortvirinae</taxon>
        <taxon>Baoshanvirus</taxon>
        <taxon>Baoshanvirus BS1</taxon>
    </lineage>
</organism>
<feature type="coiled-coil region" evidence="1">
    <location>
        <begin position="1"/>
        <end position="49"/>
    </location>
</feature>
<accession>A0A2P1MXY3</accession>
<keyword evidence="2" id="KW-0812">Transmembrane</keyword>
<sequence>MENYEDLSQKVETLKENIQTKGYIDNATFKELENRVNLLSDAVKDLDKDVAIKQEKQAQIYIQIDRLDELIKEMKTSTSTKEDKRKDTIEKFLLLIIGGIISFVFNKL</sequence>
<keyword evidence="1" id="KW-0175">Coiled coil</keyword>
<evidence type="ECO:0000313" key="4">
    <source>
        <dbReference type="Proteomes" id="UP000241797"/>
    </source>
</evidence>